<dbReference type="Pfam" id="PF00226">
    <property type="entry name" value="DnaJ"/>
    <property type="match status" value="1"/>
</dbReference>
<dbReference type="OrthoDB" id="9779889at2"/>
<accession>A0A0W0TTP7</accession>
<dbReference type="SMART" id="SM00271">
    <property type="entry name" value="DnaJ"/>
    <property type="match status" value="1"/>
</dbReference>
<dbReference type="PROSITE" id="PS50076">
    <property type="entry name" value="DNAJ_2"/>
    <property type="match status" value="1"/>
</dbReference>
<feature type="compositionally biased region" description="Basic and acidic residues" evidence="3">
    <location>
        <begin position="154"/>
        <end position="163"/>
    </location>
</feature>
<dbReference type="PANTHER" id="PTHR43908">
    <property type="entry name" value="AT29763P-RELATED"/>
    <property type="match status" value="1"/>
</dbReference>
<dbReference type="PROSITE" id="PS00636">
    <property type="entry name" value="DNAJ_1"/>
    <property type="match status" value="1"/>
</dbReference>
<dbReference type="STRING" id="448.Lery_0674"/>
<evidence type="ECO:0000256" key="3">
    <source>
        <dbReference type="SAM" id="MobiDB-lite"/>
    </source>
</evidence>
<feature type="domain" description="J" evidence="4">
    <location>
        <begin position="26"/>
        <end position="90"/>
    </location>
</feature>
<evidence type="ECO:0000256" key="1">
    <source>
        <dbReference type="ARBA" id="ARBA00022490"/>
    </source>
</evidence>
<feature type="compositionally biased region" description="Acidic residues" evidence="3">
    <location>
        <begin position="97"/>
        <end position="115"/>
    </location>
</feature>
<dbReference type="Proteomes" id="UP000054773">
    <property type="component" value="Unassembled WGS sequence"/>
</dbReference>
<feature type="region of interest" description="Disordered" evidence="3">
    <location>
        <begin position="213"/>
        <end position="235"/>
    </location>
</feature>
<name>A0A0W0TTP7_LEGER</name>
<dbReference type="InterPro" id="IPR018253">
    <property type="entry name" value="DnaJ_domain_CS"/>
</dbReference>
<gene>
    <name evidence="5" type="primary">cbpA_1</name>
    <name evidence="5" type="ORF">Lery_0674</name>
</gene>
<comment type="caution">
    <text evidence="5">The sequence shown here is derived from an EMBL/GenBank/DDBJ whole genome shotgun (WGS) entry which is preliminary data.</text>
</comment>
<dbReference type="CDD" id="cd06257">
    <property type="entry name" value="DnaJ"/>
    <property type="match status" value="1"/>
</dbReference>
<dbReference type="AlphaFoldDB" id="A0A0W0TTP7"/>
<proteinExistence type="predicted"/>
<keyword evidence="1" id="KW-0963">Cytoplasm</keyword>
<dbReference type="EMBL" id="LNYA01000010">
    <property type="protein sequence ID" value="KTC98985.1"/>
    <property type="molecule type" value="Genomic_DNA"/>
</dbReference>
<protein>
    <submittedName>
        <fullName evidence="5">DNA-binding protein DnaJ</fullName>
    </submittedName>
</protein>
<keyword evidence="6" id="KW-1185">Reference proteome</keyword>
<dbReference type="InterPro" id="IPR036869">
    <property type="entry name" value="J_dom_sf"/>
</dbReference>
<dbReference type="PRINTS" id="PR00625">
    <property type="entry name" value="JDOMAIN"/>
</dbReference>
<keyword evidence="5" id="KW-0238">DNA-binding</keyword>
<dbReference type="SUPFAM" id="SSF46565">
    <property type="entry name" value="Chaperone J-domain"/>
    <property type="match status" value="1"/>
</dbReference>
<dbReference type="Gene3D" id="1.10.287.110">
    <property type="entry name" value="DnaJ domain"/>
    <property type="match status" value="1"/>
</dbReference>
<feature type="region of interest" description="Disordered" evidence="3">
    <location>
        <begin position="261"/>
        <end position="283"/>
    </location>
</feature>
<evidence type="ECO:0000313" key="6">
    <source>
        <dbReference type="Proteomes" id="UP000054773"/>
    </source>
</evidence>
<reference evidence="5 6" key="1">
    <citation type="submission" date="2015-11" db="EMBL/GenBank/DDBJ databases">
        <title>Genomic analysis of 38 Legionella species identifies large and diverse effector repertoires.</title>
        <authorList>
            <person name="Burstein D."/>
            <person name="Amaro F."/>
            <person name="Zusman T."/>
            <person name="Lifshitz Z."/>
            <person name="Cohen O."/>
            <person name="Gilbert J.A."/>
            <person name="Pupko T."/>
            <person name="Shuman H.A."/>
            <person name="Segal G."/>
        </authorList>
    </citation>
    <scope>NUCLEOTIDE SEQUENCE [LARGE SCALE GENOMIC DNA]</scope>
    <source>
        <strain evidence="5 6">SE-32A-C8</strain>
    </source>
</reference>
<evidence type="ECO:0000256" key="2">
    <source>
        <dbReference type="ARBA" id="ARBA00023186"/>
    </source>
</evidence>
<organism evidence="5 6">
    <name type="scientific">Legionella erythra</name>
    <dbReference type="NCBI Taxonomy" id="448"/>
    <lineage>
        <taxon>Bacteria</taxon>
        <taxon>Pseudomonadati</taxon>
        <taxon>Pseudomonadota</taxon>
        <taxon>Gammaproteobacteria</taxon>
        <taxon>Legionellales</taxon>
        <taxon>Legionellaceae</taxon>
        <taxon>Legionella</taxon>
    </lineage>
</organism>
<dbReference type="PATRIC" id="fig|448.7.peg.703"/>
<keyword evidence="2" id="KW-0143">Chaperone</keyword>
<evidence type="ECO:0000259" key="4">
    <source>
        <dbReference type="PROSITE" id="PS50076"/>
    </source>
</evidence>
<dbReference type="InterPro" id="IPR001623">
    <property type="entry name" value="DnaJ_domain"/>
</dbReference>
<feature type="region of interest" description="Disordered" evidence="3">
    <location>
        <begin position="76"/>
        <end position="186"/>
    </location>
</feature>
<dbReference type="GO" id="GO:0003677">
    <property type="term" value="F:DNA binding"/>
    <property type="evidence" value="ECO:0007669"/>
    <property type="project" value="UniProtKB-KW"/>
</dbReference>
<evidence type="ECO:0000313" key="5">
    <source>
        <dbReference type="EMBL" id="KTC98985.1"/>
    </source>
</evidence>
<feature type="compositionally biased region" description="Basic and acidic residues" evidence="3">
    <location>
        <begin position="76"/>
        <end position="86"/>
    </location>
</feature>
<dbReference type="InterPro" id="IPR051100">
    <property type="entry name" value="DnaJ_subfamily_B/C"/>
</dbReference>
<sequence length="283" mass="31296">MSSTPEDAAPKTTNPAAERIKAAQKKFYEVLGVSPDASPEAISKAYKKTALQVHPDKYKEPDAEEVFKKLGEAYDVLKDEEKRRQYDLSSSNPSSDKDDDLDNDLDEAEEPDVDNDTQQSSAPGDKKKDSDNTAVPEQPKPKAEANATPTAKPKVKDKNRAQELNDSLFDFMTPAKKKGEDKDPQQEWVDQLLRWVLEFNQMITNKILGLFSQNPADTPTPNVQQPSDQPTAQNQGLPLLEGLSDTDVLSITDGSELPMIEGNKEEAPQIENSETAIVPFNPN</sequence>
<dbReference type="RefSeq" id="WP_058525850.1">
    <property type="nucleotide sequence ID" value="NZ_CAAAHY010000029.1"/>
</dbReference>